<dbReference type="PANTHER" id="PTHR33112:SF16">
    <property type="entry name" value="HETEROKARYON INCOMPATIBILITY DOMAIN-CONTAINING PROTEIN"/>
    <property type="match status" value="1"/>
</dbReference>
<comment type="caution">
    <text evidence="2">The sequence shown here is derived from an EMBL/GenBank/DDBJ whole genome shotgun (WGS) entry which is preliminary data.</text>
</comment>
<gene>
    <name evidence="2" type="ORF">M501DRAFT_1033446</name>
</gene>
<evidence type="ECO:0000313" key="2">
    <source>
        <dbReference type="EMBL" id="KAF2836798.1"/>
    </source>
</evidence>
<dbReference type="Proteomes" id="UP000799429">
    <property type="component" value="Unassembled WGS sequence"/>
</dbReference>
<dbReference type="AlphaFoldDB" id="A0A9P4S5Z9"/>
<feature type="coiled-coil region" evidence="1">
    <location>
        <begin position="55"/>
        <end position="85"/>
    </location>
</feature>
<keyword evidence="1" id="KW-0175">Coiled coil</keyword>
<reference evidence="2" key="1">
    <citation type="journal article" date="2020" name="Stud. Mycol.">
        <title>101 Dothideomycetes genomes: a test case for predicting lifestyles and emergence of pathogens.</title>
        <authorList>
            <person name="Haridas S."/>
            <person name="Albert R."/>
            <person name="Binder M."/>
            <person name="Bloem J."/>
            <person name="Labutti K."/>
            <person name="Salamov A."/>
            <person name="Andreopoulos B."/>
            <person name="Baker S."/>
            <person name="Barry K."/>
            <person name="Bills G."/>
            <person name="Bluhm B."/>
            <person name="Cannon C."/>
            <person name="Castanera R."/>
            <person name="Culley D."/>
            <person name="Daum C."/>
            <person name="Ezra D."/>
            <person name="Gonzalez J."/>
            <person name="Henrissat B."/>
            <person name="Kuo A."/>
            <person name="Liang C."/>
            <person name="Lipzen A."/>
            <person name="Lutzoni F."/>
            <person name="Magnuson J."/>
            <person name="Mondo S."/>
            <person name="Nolan M."/>
            <person name="Ohm R."/>
            <person name="Pangilinan J."/>
            <person name="Park H.-J."/>
            <person name="Ramirez L."/>
            <person name="Alfaro M."/>
            <person name="Sun H."/>
            <person name="Tritt A."/>
            <person name="Yoshinaga Y."/>
            <person name="Zwiers L.-H."/>
            <person name="Turgeon B."/>
            <person name="Goodwin S."/>
            <person name="Spatafora J."/>
            <person name="Crous P."/>
            <person name="Grigoriev I."/>
        </authorList>
    </citation>
    <scope>NUCLEOTIDE SEQUENCE</scope>
    <source>
        <strain evidence="2">CBS 101060</strain>
    </source>
</reference>
<keyword evidence="3" id="KW-1185">Reference proteome</keyword>
<accession>A0A9P4S5Z9</accession>
<dbReference type="EMBL" id="MU006102">
    <property type="protein sequence ID" value="KAF2836798.1"/>
    <property type="molecule type" value="Genomic_DNA"/>
</dbReference>
<evidence type="ECO:0000313" key="3">
    <source>
        <dbReference type="Proteomes" id="UP000799429"/>
    </source>
</evidence>
<dbReference type="PANTHER" id="PTHR33112">
    <property type="entry name" value="DOMAIN PROTEIN, PUTATIVE-RELATED"/>
    <property type="match status" value="1"/>
</dbReference>
<sequence>MDILPLPEEKAWPLRLEFERYVEKFHGGNMKVFTWRLDRDKWMREEKQRSMISEEVALKRESAEVERKMNEAKKLERLKREEVERFPGWETMTREEWIMPEGVCMKCINIAVDRVDGMLSVEHHPLRTLAKSVDFGCPVCCVLESLVKGARERDCFSAEKWFPAEVQGSNGKNHLSYLLMTTSSGGWIEHCEIFWAKSRRWISSCVSTHPKCNQVLNFRCPTRLIDIRGSNPRIWRVRGNSLRYAALSYCWGDSSLLKASKENISTLKRGINMR</sequence>
<protein>
    <submittedName>
        <fullName evidence="2">Uncharacterized protein</fullName>
    </submittedName>
</protein>
<evidence type="ECO:0000256" key="1">
    <source>
        <dbReference type="SAM" id="Coils"/>
    </source>
</evidence>
<organism evidence="2 3">
    <name type="scientific">Patellaria atrata CBS 101060</name>
    <dbReference type="NCBI Taxonomy" id="1346257"/>
    <lineage>
        <taxon>Eukaryota</taxon>
        <taxon>Fungi</taxon>
        <taxon>Dikarya</taxon>
        <taxon>Ascomycota</taxon>
        <taxon>Pezizomycotina</taxon>
        <taxon>Dothideomycetes</taxon>
        <taxon>Dothideomycetes incertae sedis</taxon>
        <taxon>Patellariales</taxon>
        <taxon>Patellariaceae</taxon>
        <taxon>Patellaria</taxon>
    </lineage>
</organism>
<proteinExistence type="predicted"/>
<name>A0A9P4S5Z9_9PEZI</name>